<evidence type="ECO:0000256" key="8">
    <source>
        <dbReference type="SAM" id="Phobius"/>
    </source>
</evidence>
<evidence type="ECO:0000256" key="2">
    <source>
        <dbReference type="ARBA" id="ARBA00010145"/>
    </source>
</evidence>
<evidence type="ECO:0000256" key="7">
    <source>
        <dbReference type="ARBA" id="ARBA00023136"/>
    </source>
</evidence>
<dbReference type="PANTHER" id="PTHR36838:SF1">
    <property type="entry name" value="SLR1864 PROTEIN"/>
    <property type="match status" value="1"/>
</dbReference>
<keyword evidence="3" id="KW-0813">Transport</keyword>
<evidence type="ECO:0000256" key="6">
    <source>
        <dbReference type="ARBA" id="ARBA00022989"/>
    </source>
</evidence>
<reference evidence="9" key="1">
    <citation type="submission" date="2022-11" db="EMBL/GenBank/DDBJ databases">
        <title>Hoeflea poritis sp. nov., isolated from scleractinian coral Porites lutea.</title>
        <authorList>
            <person name="Zhang G."/>
            <person name="Wei Q."/>
            <person name="Cai L."/>
        </authorList>
    </citation>
    <scope>NUCLEOTIDE SEQUENCE</scope>
    <source>
        <strain evidence="9">E7-10</strain>
    </source>
</reference>
<evidence type="ECO:0000256" key="3">
    <source>
        <dbReference type="ARBA" id="ARBA00022448"/>
    </source>
</evidence>
<dbReference type="EMBL" id="JAPJZH010000002">
    <property type="protein sequence ID" value="MDA4844368.1"/>
    <property type="molecule type" value="Genomic_DNA"/>
</dbReference>
<comment type="similarity">
    <text evidence="2">Belongs to the auxin efflux carrier (TC 2.A.69) family.</text>
</comment>
<evidence type="ECO:0000256" key="1">
    <source>
        <dbReference type="ARBA" id="ARBA00004651"/>
    </source>
</evidence>
<dbReference type="Gene3D" id="1.20.1530.20">
    <property type="match status" value="1"/>
</dbReference>
<dbReference type="PANTHER" id="PTHR36838">
    <property type="entry name" value="AUXIN EFFLUX CARRIER FAMILY PROTEIN"/>
    <property type="match status" value="1"/>
</dbReference>
<sequence>MFIQVVTILLPIFAIMGLGYISGRLGILGDNSAPVLNRFVTHFSLPLLLFGALASSPLDKTFNLAFVVSLATAAVVCFVLPILLSRQNLNFQQRTMHGLGASFSNASFVGIPLLTPIVGTLALPAVGVANIILLTILAITVLVLELARSGNGHLLAAFQTALVHTFKNPIIFAMICGVAYSLSGLPLPGWLHRTTHIVGVATPAVALFAMGEALVKSRLAGLGKVGFLALIKLVAMPLITMGILLLFPDVEPEWAVSAVLTAALSTAILDYIVATEYRENAREASDLVLLTTLLSAVTLPVFIILSLRIWPVA</sequence>
<evidence type="ECO:0000313" key="9">
    <source>
        <dbReference type="EMBL" id="MDA4844368.1"/>
    </source>
</evidence>
<name>A0ABT4VI52_9HYPH</name>
<evidence type="ECO:0000256" key="4">
    <source>
        <dbReference type="ARBA" id="ARBA00022475"/>
    </source>
</evidence>
<feature type="transmembrane region" description="Helical" evidence="8">
    <location>
        <begin position="39"/>
        <end position="58"/>
    </location>
</feature>
<feature type="transmembrane region" description="Helical" evidence="8">
    <location>
        <begin position="96"/>
        <end position="115"/>
    </location>
</feature>
<dbReference type="InterPro" id="IPR004776">
    <property type="entry name" value="Mem_transp_PIN-like"/>
</dbReference>
<feature type="transmembrane region" description="Helical" evidence="8">
    <location>
        <begin position="170"/>
        <end position="191"/>
    </location>
</feature>
<keyword evidence="4" id="KW-1003">Cell membrane</keyword>
<comment type="subcellular location">
    <subcellularLocation>
        <location evidence="1">Cell membrane</location>
        <topology evidence="1">Multi-pass membrane protein</topology>
    </subcellularLocation>
</comment>
<feature type="transmembrane region" description="Helical" evidence="8">
    <location>
        <begin position="64"/>
        <end position="84"/>
    </location>
</feature>
<feature type="transmembrane region" description="Helical" evidence="8">
    <location>
        <begin position="197"/>
        <end position="215"/>
    </location>
</feature>
<keyword evidence="10" id="KW-1185">Reference proteome</keyword>
<keyword evidence="7 8" id="KW-0472">Membrane</keyword>
<organism evidence="9 10">
    <name type="scientific">Hoeflea poritis</name>
    <dbReference type="NCBI Taxonomy" id="2993659"/>
    <lineage>
        <taxon>Bacteria</taxon>
        <taxon>Pseudomonadati</taxon>
        <taxon>Pseudomonadota</taxon>
        <taxon>Alphaproteobacteria</taxon>
        <taxon>Hyphomicrobiales</taxon>
        <taxon>Rhizobiaceae</taxon>
        <taxon>Hoeflea</taxon>
    </lineage>
</organism>
<dbReference type="Pfam" id="PF03547">
    <property type="entry name" value="Mem_trans"/>
    <property type="match status" value="1"/>
</dbReference>
<dbReference type="RefSeq" id="WP_271087899.1">
    <property type="nucleotide sequence ID" value="NZ_JAPJZH010000002.1"/>
</dbReference>
<keyword evidence="6 8" id="KW-1133">Transmembrane helix</keyword>
<dbReference type="InterPro" id="IPR038770">
    <property type="entry name" value="Na+/solute_symporter_sf"/>
</dbReference>
<protein>
    <submittedName>
        <fullName evidence="9">AEC family transporter</fullName>
    </submittedName>
</protein>
<accession>A0ABT4VI52</accession>
<comment type="caution">
    <text evidence="9">The sequence shown here is derived from an EMBL/GenBank/DDBJ whole genome shotgun (WGS) entry which is preliminary data.</text>
</comment>
<evidence type="ECO:0000256" key="5">
    <source>
        <dbReference type="ARBA" id="ARBA00022692"/>
    </source>
</evidence>
<keyword evidence="5 8" id="KW-0812">Transmembrane</keyword>
<feature type="transmembrane region" description="Helical" evidence="8">
    <location>
        <begin position="227"/>
        <end position="248"/>
    </location>
</feature>
<gene>
    <name evidence="9" type="ORF">OOZ53_03360</name>
</gene>
<feature type="transmembrane region" description="Helical" evidence="8">
    <location>
        <begin position="287"/>
        <end position="310"/>
    </location>
</feature>
<feature type="transmembrane region" description="Helical" evidence="8">
    <location>
        <begin position="254"/>
        <end position="275"/>
    </location>
</feature>
<feature type="transmembrane region" description="Helical" evidence="8">
    <location>
        <begin position="6"/>
        <end position="27"/>
    </location>
</feature>
<proteinExistence type="inferred from homology"/>
<dbReference type="Proteomes" id="UP001148313">
    <property type="component" value="Unassembled WGS sequence"/>
</dbReference>
<feature type="transmembrane region" description="Helical" evidence="8">
    <location>
        <begin position="121"/>
        <end position="144"/>
    </location>
</feature>
<evidence type="ECO:0000313" key="10">
    <source>
        <dbReference type="Proteomes" id="UP001148313"/>
    </source>
</evidence>